<protein>
    <recommendedName>
        <fullName evidence="4">RING-type E3 ubiquitin transferase</fullName>
        <ecNumber evidence="4">2.3.2.27</ecNumber>
    </recommendedName>
</protein>
<evidence type="ECO:0000256" key="2">
    <source>
        <dbReference type="ARBA" id="ARBA00004906"/>
    </source>
</evidence>
<evidence type="ECO:0000256" key="6">
    <source>
        <dbReference type="ARBA" id="ARBA00022723"/>
    </source>
</evidence>
<dbReference type="InterPro" id="IPR013083">
    <property type="entry name" value="Znf_RING/FYVE/PHD"/>
</dbReference>
<keyword evidence="8" id="KW-0833">Ubl conjugation pathway</keyword>
<organism evidence="14 15">
    <name type="scientific">Brassica campestris</name>
    <name type="common">Field mustard</name>
    <dbReference type="NCBI Taxonomy" id="3711"/>
    <lineage>
        <taxon>Eukaryota</taxon>
        <taxon>Viridiplantae</taxon>
        <taxon>Streptophyta</taxon>
        <taxon>Embryophyta</taxon>
        <taxon>Tracheophyta</taxon>
        <taxon>Spermatophyta</taxon>
        <taxon>Magnoliopsida</taxon>
        <taxon>eudicotyledons</taxon>
        <taxon>Gunneridae</taxon>
        <taxon>Pentapetalae</taxon>
        <taxon>rosids</taxon>
        <taxon>malvids</taxon>
        <taxon>Brassicales</taxon>
        <taxon>Brassicaceae</taxon>
        <taxon>Brassiceae</taxon>
        <taxon>Brassica</taxon>
    </lineage>
</organism>
<dbReference type="Pfam" id="PF21362">
    <property type="entry name" value="Sina_RING"/>
    <property type="match status" value="1"/>
</dbReference>
<dbReference type="CDD" id="cd16571">
    <property type="entry name" value="RING-HC_SIAHs"/>
    <property type="match status" value="1"/>
</dbReference>
<evidence type="ECO:0000256" key="10">
    <source>
        <dbReference type="ARBA" id="ARBA00024004"/>
    </source>
</evidence>
<dbReference type="Gene3D" id="3.30.40.10">
    <property type="entry name" value="Zinc/RING finger domain, C3HC4 (zinc finger)"/>
    <property type="match status" value="1"/>
</dbReference>
<dbReference type="PANTHER" id="PTHR46632">
    <property type="entry name" value="E3 UBIQUITIN-PROTEIN LIGASE SINA-LIKE 4"/>
    <property type="match status" value="1"/>
</dbReference>
<evidence type="ECO:0000256" key="12">
    <source>
        <dbReference type="SAM" id="MobiDB-lite"/>
    </source>
</evidence>
<name>A0A397Z927_BRACM</name>
<accession>A0A397Z927</accession>
<evidence type="ECO:0000256" key="4">
    <source>
        <dbReference type="ARBA" id="ARBA00012483"/>
    </source>
</evidence>
<keyword evidence="9" id="KW-0862">Zinc</keyword>
<evidence type="ECO:0000256" key="3">
    <source>
        <dbReference type="ARBA" id="ARBA00009119"/>
    </source>
</evidence>
<evidence type="ECO:0000256" key="1">
    <source>
        <dbReference type="ARBA" id="ARBA00000900"/>
    </source>
</evidence>
<dbReference type="Proteomes" id="UP000264353">
    <property type="component" value="Chromosome A5"/>
</dbReference>
<comment type="catalytic activity">
    <reaction evidence="1">
        <text>S-ubiquitinyl-[E2 ubiquitin-conjugating enzyme]-L-cysteine + [acceptor protein]-L-lysine = [E2 ubiquitin-conjugating enzyme]-L-cysteine + N(6)-ubiquitinyl-[acceptor protein]-L-lysine.</text>
        <dbReference type="EC" id="2.3.2.27"/>
    </reaction>
</comment>
<comment type="function">
    <text evidence="10">E3 ubiquitin-protein ligase that mediates ubiquitination and subsequent proteasomal degradation of target proteins. E3 ubiquitin ligases accept ubiquitin from an E2 ubiquitin-conjugating enzyme in the form of a thioester and then directly transfers the ubiquitin to targeted substrates. It probably triggers the ubiquitin-mediated degradation of different substrates.</text>
</comment>
<keyword evidence="6" id="KW-0479">Metal-binding</keyword>
<sequence>MAGLVTSTRQQSPSNGNQISSSSRSLGGENDDTNCSAKLLDLEALNCPICCVPLTSNIFQCDNGHIACPTCCNKLRNKCPSCALPIGIIRCRAMERVIKAVIVPCPNSMSGCIKKFSYGNELTHEKECSFSRCYCPARNCNYTGSYKDLYSHFKTHNSERGYSYKFLFGEFAEVYFVLTEYTSVVMRENEAGLLFVVQCFSEPYGVYVTVSCIAPSADEIGEFSCFISTTAVNYSIPHNIMTFKSPKVMKIRKLSSETPEKDFFLVPSFFFPGRQALKLRICISKLEQE</sequence>
<keyword evidence="7 11" id="KW-0863">Zinc-finger</keyword>
<dbReference type="GO" id="GO:0016567">
    <property type="term" value="P:protein ubiquitination"/>
    <property type="evidence" value="ECO:0007669"/>
    <property type="project" value="UniProtKB-UniPathway"/>
</dbReference>
<dbReference type="GO" id="GO:0008270">
    <property type="term" value="F:zinc ion binding"/>
    <property type="evidence" value="ECO:0007669"/>
    <property type="project" value="UniProtKB-KW"/>
</dbReference>
<evidence type="ECO:0000256" key="5">
    <source>
        <dbReference type="ARBA" id="ARBA00022679"/>
    </source>
</evidence>
<dbReference type="PROSITE" id="PS51081">
    <property type="entry name" value="ZF_SIAH"/>
    <property type="match status" value="1"/>
</dbReference>
<evidence type="ECO:0000256" key="7">
    <source>
        <dbReference type="ARBA" id="ARBA00022771"/>
    </source>
</evidence>
<comment type="pathway">
    <text evidence="2">Protein modification; protein ubiquitination.</text>
</comment>
<dbReference type="EC" id="2.3.2.27" evidence="4"/>
<gene>
    <name evidence="14" type="ORF">BRARA_E01238</name>
</gene>
<evidence type="ECO:0000313" key="15">
    <source>
        <dbReference type="Proteomes" id="UP000264353"/>
    </source>
</evidence>
<evidence type="ECO:0000256" key="9">
    <source>
        <dbReference type="ARBA" id="ARBA00022833"/>
    </source>
</evidence>
<keyword evidence="5" id="KW-0808">Transferase</keyword>
<feature type="region of interest" description="Disordered" evidence="12">
    <location>
        <begin position="1"/>
        <end position="30"/>
    </location>
</feature>
<comment type="similarity">
    <text evidence="3">Belongs to the SINA (Seven in absentia) family.</text>
</comment>
<evidence type="ECO:0000256" key="11">
    <source>
        <dbReference type="PROSITE-ProRule" id="PRU00455"/>
    </source>
</evidence>
<feature type="compositionally biased region" description="Low complexity" evidence="12">
    <location>
        <begin position="10"/>
        <end position="28"/>
    </location>
</feature>
<dbReference type="EMBL" id="CM010632">
    <property type="protein sequence ID" value="RID62147.1"/>
    <property type="molecule type" value="Genomic_DNA"/>
</dbReference>
<evidence type="ECO:0000256" key="8">
    <source>
        <dbReference type="ARBA" id="ARBA00022786"/>
    </source>
</evidence>
<reference evidence="14 15" key="1">
    <citation type="submission" date="2018-06" db="EMBL/GenBank/DDBJ databases">
        <title>WGS assembly of Brassica rapa FPsc.</title>
        <authorList>
            <person name="Bowman J."/>
            <person name="Kohchi T."/>
            <person name="Yamato K."/>
            <person name="Jenkins J."/>
            <person name="Shu S."/>
            <person name="Ishizaki K."/>
            <person name="Yamaoka S."/>
            <person name="Nishihama R."/>
            <person name="Nakamura Y."/>
            <person name="Berger F."/>
            <person name="Adam C."/>
            <person name="Aki S."/>
            <person name="Althoff F."/>
            <person name="Araki T."/>
            <person name="Arteaga-Vazquez M."/>
            <person name="Balasubrmanian S."/>
            <person name="Bauer D."/>
            <person name="Boehm C."/>
            <person name="Briginshaw L."/>
            <person name="Caballero-Perez J."/>
            <person name="Catarino B."/>
            <person name="Chen F."/>
            <person name="Chiyoda S."/>
            <person name="Chovatia M."/>
            <person name="Davies K."/>
            <person name="Delmans M."/>
            <person name="Demura T."/>
            <person name="Dierschke T."/>
            <person name="Dolan L."/>
            <person name="Dorantes-Acosta A."/>
            <person name="Eklund D."/>
            <person name="Florent S."/>
            <person name="Flores-Sandoval E."/>
            <person name="Fujiyama A."/>
            <person name="Fukuzawa H."/>
            <person name="Galik B."/>
            <person name="Grimanelli D."/>
            <person name="Grimwood J."/>
            <person name="Grossniklaus U."/>
            <person name="Hamada T."/>
            <person name="Haseloff J."/>
            <person name="Hetherington A."/>
            <person name="Higo A."/>
            <person name="Hirakawa Y."/>
            <person name="Hundley H."/>
            <person name="Ikeda Y."/>
            <person name="Inoue K."/>
            <person name="Inoue S."/>
            <person name="Ishida S."/>
            <person name="Jia Q."/>
            <person name="Kakita M."/>
            <person name="Kanazawa T."/>
            <person name="Kawai Y."/>
            <person name="Kawashima T."/>
            <person name="Kennedy M."/>
            <person name="Kinose K."/>
            <person name="Kinoshita T."/>
            <person name="Kohara Y."/>
            <person name="Koide E."/>
            <person name="Komatsu K."/>
            <person name="Kopischke S."/>
            <person name="Kubo M."/>
            <person name="Kyozuka J."/>
            <person name="Lagercrantz U."/>
            <person name="Lin S."/>
            <person name="Lindquist E."/>
            <person name="Lipzen A."/>
            <person name="Lu C."/>
            <person name="Luna E."/>
            <person name="Martienssen R."/>
            <person name="Minamino N."/>
            <person name="Mizutani M."/>
            <person name="Mizutani M."/>
            <person name="Mochizuki N."/>
            <person name="Monte I."/>
            <person name="Mosher R."/>
            <person name="Nagasaki H."/>
            <person name="Nakagami H."/>
            <person name="Naramoto S."/>
            <person name="Nishitani K."/>
            <person name="Ohtani M."/>
            <person name="Okamoto T."/>
            <person name="Okumura M."/>
            <person name="Phillips J."/>
            <person name="Pollak B."/>
            <person name="Reinders A."/>
            <person name="Roevekamp M."/>
            <person name="Sano R."/>
            <person name="Sawa S."/>
            <person name="Schmid M."/>
            <person name="Shirakawa M."/>
            <person name="Solano R."/>
            <person name="Spunde A."/>
            <person name="Suetsugu N."/>
            <person name="Sugano S."/>
            <person name="Sugiyama A."/>
            <person name="Sun R."/>
            <person name="Suzuki Y."/>
            <person name="Takenaka M."/>
            <person name="Takezawa D."/>
            <person name="Tomogane H."/>
            <person name="Tsuzuki M."/>
            <person name="Ueda T."/>
            <person name="Umeda M."/>
            <person name="Ward J."/>
            <person name="Watanabe Y."/>
            <person name="Yazaki K."/>
            <person name="Yokoyama R."/>
            <person name="Yoshitake Y."/>
            <person name="Yotsui I."/>
            <person name="Zachgo S."/>
            <person name="Schmutz J."/>
        </authorList>
    </citation>
    <scope>NUCLEOTIDE SEQUENCE [LARGE SCALE GENOMIC DNA]</scope>
    <source>
        <strain evidence="15">cv. B-3</strain>
    </source>
</reference>
<dbReference type="InterPro" id="IPR049548">
    <property type="entry name" value="Sina-like_RING"/>
</dbReference>
<proteinExistence type="inferred from homology"/>
<dbReference type="SUPFAM" id="SSF49599">
    <property type="entry name" value="TRAF domain-like"/>
    <property type="match status" value="1"/>
</dbReference>
<feature type="domain" description="SIAH-type" evidence="13">
    <location>
        <begin position="100"/>
        <end position="158"/>
    </location>
</feature>
<evidence type="ECO:0000313" key="14">
    <source>
        <dbReference type="EMBL" id="RID62147.1"/>
    </source>
</evidence>
<dbReference type="AlphaFoldDB" id="A0A397Z927"/>
<dbReference type="InterPro" id="IPR013010">
    <property type="entry name" value="Znf_SIAH"/>
</dbReference>
<dbReference type="UniPathway" id="UPA00143"/>
<evidence type="ECO:0000259" key="13">
    <source>
        <dbReference type="PROSITE" id="PS51081"/>
    </source>
</evidence>
<dbReference type="Pfam" id="PF21361">
    <property type="entry name" value="Sina_ZnF"/>
    <property type="match status" value="1"/>
</dbReference>
<dbReference type="InterPro" id="IPR044286">
    <property type="entry name" value="SINL_plant"/>
</dbReference>
<dbReference type="PANTHER" id="PTHR46632:SF19">
    <property type="entry name" value="RING-TYPE E3 UBIQUITIN TRANSFERASE"/>
    <property type="match status" value="1"/>
</dbReference>
<dbReference type="GO" id="GO:0061630">
    <property type="term" value="F:ubiquitin protein ligase activity"/>
    <property type="evidence" value="ECO:0007669"/>
    <property type="project" value="UniProtKB-EC"/>
</dbReference>